<dbReference type="EMBL" id="CP015922">
    <property type="protein sequence ID" value="ANI99089.1"/>
    <property type="molecule type" value="Genomic_DNA"/>
</dbReference>
<name>A0A191UDJ8_9BURK</name>
<dbReference type="KEGG" id="pwu:A8O14_02660"/>
<accession>A0A191UDJ8</accession>
<organism evidence="1 2">
    <name type="scientific">Polynucleobacter wuianus</name>
    <dbReference type="NCBI Taxonomy" id="1743168"/>
    <lineage>
        <taxon>Bacteria</taxon>
        <taxon>Pseudomonadati</taxon>
        <taxon>Pseudomonadota</taxon>
        <taxon>Betaproteobacteria</taxon>
        <taxon>Burkholderiales</taxon>
        <taxon>Burkholderiaceae</taxon>
        <taxon>Polynucleobacter</taxon>
    </lineage>
</organism>
<sequence length="150" mass="17040">MNLFSKLKTQILSGVKRVHLRAKEYGLSLALGERYVGIIYDKNGKPLHHLVLLQEPVNEMTWLGAARWAKSIGGLLPTIQELILIFNNHESSLDAQWYWSSEIHPQNEKSVFIVHLGSGEQTVTYKIDELATIAIRRIPIFSNQNPSIVH</sequence>
<dbReference type="Proteomes" id="UP000078463">
    <property type="component" value="Chromosome"/>
</dbReference>
<protein>
    <submittedName>
        <fullName evidence="1">Uncharacterized protein</fullName>
    </submittedName>
</protein>
<dbReference type="AlphaFoldDB" id="A0A191UDJ8"/>
<keyword evidence="2" id="KW-1185">Reference proteome</keyword>
<proteinExistence type="predicted"/>
<reference evidence="2" key="1">
    <citation type="submission" date="2016-05" db="EMBL/GenBank/DDBJ databases">
        <title>Polynucleobacter sp. QLW-P1FAT50C-4 genome.</title>
        <authorList>
            <person name="Hahn M.W."/>
        </authorList>
    </citation>
    <scope>NUCLEOTIDE SEQUENCE [LARGE SCALE GENOMIC DNA]</scope>
    <source>
        <strain evidence="2">QLW-P1FAT50C-4</strain>
    </source>
</reference>
<evidence type="ECO:0000313" key="2">
    <source>
        <dbReference type="Proteomes" id="UP000078463"/>
    </source>
</evidence>
<dbReference type="OrthoDB" id="7349818at2"/>
<gene>
    <name evidence="1" type="ORF">A8O14_02660</name>
</gene>
<dbReference type="STRING" id="1743168.A8O14_02660"/>
<dbReference type="RefSeq" id="WP_068948094.1">
    <property type="nucleotide sequence ID" value="NZ_CP015922.1"/>
</dbReference>
<evidence type="ECO:0000313" key="1">
    <source>
        <dbReference type="EMBL" id="ANI99089.1"/>
    </source>
</evidence>